<dbReference type="SUPFAM" id="SSF50370">
    <property type="entry name" value="Ricin B-like lectins"/>
    <property type="match status" value="1"/>
</dbReference>
<dbReference type="InterPro" id="IPR035992">
    <property type="entry name" value="Ricin_B-like_lectins"/>
</dbReference>
<organism evidence="2 3">
    <name type="scientific">Dendrothele bispora (strain CBS 962.96)</name>
    <dbReference type="NCBI Taxonomy" id="1314807"/>
    <lineage>
        <taxon>Eukaryota</taxon>
        <taxon>Fungi</taxon>
        <taxon>Dikarya</taxon>
        <taxon>Basidiomycota</taxon>
        <taxon>Agaricomycotina</taxon>
        <taxon>Agaricomycetes</taxon>
        <taxon>Agaricomycetidae</taxon>
        <taxon>Agaricales</taxon>
        <taxon>Agaricales incertae sedis</taxon>
        <taxon>Dendrothele</taxon>
    </lineage>
</organism>
<feature type="compositionally biased region" description="Low complexity" evidence="1">
    <location>
        <begin position="215"/>
        <end position="227"/>
    </location>
</feature>
<evidence type="ECO:0000313" key="2">
    <source>
        <dbReference type="EMBL" id="THU76119.1"/>
    </source>
</evidence>
<dbReference type="Proteomes" id="UP000297245">
    <property type="component" value="Unassembled WGS sequence"/>
</dbReference>
<dbReference type="OrthoDB" id="2131701at2759"/>
<gene>
    <name evidence="2" type="ORF">K435DRAFT_190033</name>
</gene>
<accession>A0A4S8KKU8</accession>
<reference evidence="2 3" key="1">
    <citation type="journal article" date="2019" name="Nat. Ecol. Evol.">
        <title>Megaphylogeny resolves global patterns of mushroom evolution.</title>
        <authorList>
            <person name="Varga T."/>
            <person name="Krizsan K."/>
            <person name="Foldi C."/>
            <person name="Dima B."/>
            <person name="Sanchez-Garcia M."/>
            <person name="Sanchez-Ramirez S."/>
            <person name="Szollosi G.J."/>
            <person name="Szarkandi J.G."/>
            <person name="Papp V."/>
            <person name="Albert L."/>
            <person name="Andreopoulos W."/>
            <person name="Angelini C."/>
            <person name="Antonin V."/>
            <person name="Barry K.W."/>
            <person name="Bougher N.L."/>
            <person name="Buchanan P."/>
            <person name="Buyck B."/>
            <person name="Bense V."/>
            <person name="Catcheside P."/>
            <person name="Chovatia M."/>
            <person name="Cooper J."/>
            <person name="Damon W."/>
            <person name="Desjardin D."/>
            <person name="Finy P."/>
            <person name="Geml J."/>
            <person name="Haridas S."/>
            <person name="Hughes K."/>
            <person name="Justo A."/>
            <person name="Karasinski D."/>
            <person name="Kautmanova I."/>
            <person name="Kiss B."/>
            <person name="Kocsube S."/>
            <person name="Kotiranta H."/>
            <person name="LaButti K.M."/>
            <person name="Lechner B.E."/>
            <person name="Liimatainen K."/>
            <person name="Lipzen A."/>
            <person name="Lukacs Z."/>
            <person name="Mihaltcheva S."/>
            <person name="Morgado L.N."/>
            <person name="Niskanen T."/>
            <person name="Noordeloos M.E."/>
            <person name="Ohm R.A."/>
            <person name="Ortiz-Santana B."/>
            <person name="Ovrebo C."/>
            <person name="Racz N."/>
            <person name="Riley R."/>
            <person name="Savchenko A."/>
            <person name="Shiryaev A."/>
            <person name="Soop K."/>
            <person name="Spirin V."/>
            <person name="Szebenyi C."/>
            <person name="Tomsovsky M."/>
            <person name="Tulloss R.E."/>
            <person name="Uehling J."/>
            <person name="Grigoriev I.V."/>
            <person name="Vagvolgyi C."/>
            <person name="Papp T."/>
            <person name="Martin F.M."/>
            <person name="Miettinen O."/>
            <person name="Hibbett D.S."/>
            <person name="Nagy L.G."/>
        </authorList>
    </citation>
    <scope>NUCLEOTIDE SEQUENCE [LARGE SCALE GENOMIC DNA]</scope>
    <source>
        <strain evidence="2 3">CBS 962.96</strain>
    </source>
</reference>
<evidence type="ECO:0000256" key="1">
    <source>
        <dbReference type="SAM" id="MobiDB-lite"/>
    </source>
</evidence>
<feature type="region of interest" description="Disordered" evidence="1">
    <location>
        <begin position="214"/>
        <end position="257"/>
    </location>
</feature>
<dbReference type="Gene3D" id="2.80.10.50">
    <property type="match status" value="1"/>
</dbReference>
<name>A0A4S8KKU8_DENBC</name>
<keyword evidence="3" id="KW-1185">Reference proteome</keyword>
<feature type="compositionally biased region" description="Polar residues" evidence="1">
    <location>
        <begin position="230"/>
        <end position="240"/>
    </location>
</feature>
<sequence length="272" mass="30404">MTSEPTSSQFPKSNTYYVLINLQSGTAMGLSGADWRSVIGWPPHLDLSSRSNTGPSLNGNLVEPEPNQQWEFEPIGAGWGLRCVFTKDSWMHLPGQGGSTSRERKMYLKYLVPSTERGLRHESPLLASGFPVVWDVEKVNWAAEGKTDGKKEKYKEDVVVKIRLPRSDGDSRDQLVVDLSNRDSNQDGTKVQLAHELNPTHPCQLWRLVECGRRPSPASAPTPALAPDIANQTNETNENPSTREERDVVKADDTTTTRHVLEDKEILSKQMR</sequence>
<evidence type="ECO:0008006" key="4">
    <source>
        <dbReference type="Google" id="ProtNLM"/>
    </source>
</evidence>
<feature type="compositionally biased region" description="Basic and acidic residues" evidence="1">
    <location>
        <begin position="241"/>
        <end position="257"/>
    </location>
</feature>
<protein>
    <recommendedName>
        <fullName evidence="4">Ricin B lectin domain-containing protein</fullName>
    </recommendedName>
</protein>
<evidence type="ECO:0000313" key="3">
    <source>
        <dbReference type="Proteomes" id="UP000297245"/>
    </source>
</evidence>
<dbReference type="AlphaFoldDB" id="A0A4S8KKU8"/>
<dbReference type="EMBL" id="ML181160">
    <property type="protein sequence ID" value="THU76119.1"/>
    <property type="molecule type" value="Genomic_DNA"/>
</dbReference>
<proteinExistence type="predicted"/>